<dbReference type="STRING" id="235985.SAMN05414137_101439"/>
<dbReference type="eggNOG" id="ENOG5031KXQ">
    <property type="taxonomic scope" value="Bacteria"/>
</dbReference>
<dbReference type="AlphaFoldDB" id="A0A1H7G422"/>
<evidence type="ECO:0000256" key="1">
    <source>
        <dbReference type="SAM" id="Phobius"/>
    </source>
</evidence>
<keyword evidence="3" id="KW-1185">Reference proteome</keyword>
<dbReference type="EMBL" id="FOAZ01000001">
    <property type="protein sequence ID" value="SEK30465.1"/>
    <property type="molecule type" value="Genomic_DNA"/>
</dbReference>
<keyword evidence="1" id="KW-0472">Membrane</keyword>
<gene>
    <name evidence="2" type="ORF">SAMN05414137_101439</name>
</gene>
<reference evidence="3" key="1">
    <citation type="submission" date="2016-10" db="EMBL/GenBank/DDBJ databases">
        <authorList>
            <person name="Varghese N."/>
        </authorList>
    </citation>
    <scope>NUCLEOTIDE SEQUENCE [LARGE SCALE GENOMIC DNA]</scope>
    <source>
        <strain evidence="3">DSM 45096 / BCRC 16803 / CGMCC 4.1857 / CIP 109030 / JCM 12277 / KCTC 19219 / NBRC 100920 / 33214</strain>
    </source>
</reference>
<keyword evidence="1" id="KW-0812">Transmembrane</keyword>
<dbReference type="Proteomes" id="UP000183015">
    <property type="component" value="Unassembled WGS sequence"/>
</dbReference>
<sequence length="55" mass="6194">MTVLAWWIIPVAGGVLAALWVAFSSRTRSTGDRDSVQGYERFRAAMERKPERPEA</sequence>
<proteinExistence type="predicted"/>
<feature type="transmembrane region" description="Helical" evidence="1">
    <location>
        <begin position="6"/>
        <end position="23"/>
    </location>
</feature>
<dbReference type="RefSeq" id="WP_169791830.1">
    <property type="nucleotide sequence ID" value="NZ_BBPN01000002.1"/>
</dbReference>
<organism evidence="2 3">
    <name type="scientific">Streptacidiphilus jiangxiensis</name>
    <dbReference type="NCBI Taxonomy" id="235985"/>
    <lineage>
        <taxon>Bacteria</taxon>
        <taxon>Bacillati</taxon>
        <taxon>Actinomycetota</taxon>
        <taxon>Actinomycetes</taxon>
        <taxon>Kitasatosporales</taxon>
        <taxon>Streptomycetaceae</taxon>
        <taxon>Streptacidiphilus</taxon>
    </lineage>
</organism>
<evidence type="ECO:0000313" key="2">
    <source>
        <dbReference type="EMBL" id="SEK30465.1"/>
    </source>
</evidence>
<accession>A0A1H7G422</accession>
<keyword evidence="1" id="KW-1133">Transmembrane helix</keyword>
<evidence type="ECO:0000313" key="3">
    <source>
        <dbReference type="Proteomes" id="UP000183015"/>
    </source>
</evidence>
<protein>
    <submittedName>
        <fullName evidence="2">Uncharacterized protein</fullName>
    </submittedName>
</protein>
<name>A0A1H7G422_STRJI</name>